<dbReference type="AlphaFoldDB" id="M2A3G8"/>
<comment type="caution">
    <text evidence="1">The sequence shown here is derived from an EMBL/GenBank/DDBJ whole genome shotgun (WGS) entry which is preliminary data.</text>
</comment>
<sequence>MFVLCVAGAGIASSSRGLVAIEPVSRNDEKPLRSVAEVEVEVG</sequence>
<accession>M2A3G8</accession>
<reference evidence="1" key="2">
    <citation type="journal article" date="2013" name="Mar. Genomics">
        <title>Expression of sulfatases in Rhodopirellula baltica and the diversity of sulfatases in the genus Rhodopirellula.</title>
        <authorList>
            <person name="Wegner C.E."/>
            <person name="Richter-Heitmann T."/>
            <person name="Klindworth A."/>
            <person name="Klockow C."/>
            <person name="Richter M."/>
            <person name="Achstetter T."/>
            <person name="Glockner F.O."/>
            <person name="Harder J."/>
        </authorList>
    </citation>
    <scope>NUCLEOTIDE SEQUENCE [LARGE SCALE GENOMIC DNA]</scope>
    <source>
        <strain evidence="1">6C</strain>
    </source>
</reference>
<proteinExistence type="predicted"/>
<keyword evidence="2" id="KW-1185">Reference proteome</keyword>
<evidence type="ECO:0000313" key="1">
    <source>
        <dbReference type="EMBL" id="EMB13611.1"/>
    </source>
</evidence>
<dbReference type="EMBL" id="ANMO01000254">
    <property type="protein sequence ID" value="EMB13611.1"/>
    <property type="molecule type" value="Genomic_DNA"/>
</dbReference>
<protein>
    <submittedName>
        <fullName evidence="1">Secreted protein</fullName>
    </submittedName>
</protein>
<evidence type="ECO:0000313" key="2">
    <source>
        <dbReference type="Proteomes" id="UP000011529"/>
    </source>
</evidence>
<gene>
    <name evidence="1" type="ORF">RE6C_05660</name>
</gene>
<dbReference type="PATRIC" id="fig|1263867.3.peg.6066"/>
<organism evidence="1 2">
    <name type="scientific">Rhodopirellula europaea 6C</name>
    <dbReference type="NCBI Taxonomy" id="1263867"/>
    <lineage>
        <taxon>Bacteria</taxon>
        <taxon>Pseudomonadati</taxon>
        <taxon>Planctomycetota</taxon>
        <taxon>Planctomycetia</taxon>
        <taxon>Pirellulales</taxon>
        <taxon>Pirellulaceae</taxon>
        <taxon>Rhodopirellula</taxon>
    </lineage>
</organism>
<reference evidence="1" key="1">
    <citation type="submission" date="2012-11" db="EMBL/GenBank/DDBJ databases">
        <title>Permanent draft genomes of Rhodopirellula europaea strain SH398 and 6C.</title>
        <authorList>
            <person name="Richter M."/>
            <person name="Richter-Heitmann T."/>
            <person name="Frank C."/>
            <person name="Harder J."/>
            <person name="Glockner F.O."/>
        </authorList>
    </citation>
    <scope>NUCLEOTIDE SEQUENCE</scope>
    <source>
        <strain evidence="1">6C</strain>
    </source>
</reference>
<name>M2A3G8_9BACT</name>
<dbReference type="Proteomes" id="UP000011529">
    <property type="component" value="Unassembled WGS sequence"/>
</dbReference>